<dbReference type="EMBL" id="CZBU01000003">
    <property type="protein sequence ID" value="CUQ77057.1"/>
    <property type="molecule type" value="Genomic_DNA"/>
</dbReference>
<protein>
    <submittedName>
        <fullName evidence="1">Uncharacterized protein</fullName>
    </submittedName>
</protein>
<name>A0A174YU49_9FIRM</name>
<dbReference type="OrthoDB" id="1771967at2"/>
<dbReference type="AlphaFoldDB" id="A0A174YU49"/>
<dbReference type="RefSeq" id="WP_055215499.1">
    <property type="nucleotide sequence ID" value="NZ_CZBU01000003.1"/>
</dbReference>
<proteinExistence type="predicted"/>
<accession>A0A174YU49</accession>
<evidence type="ECO:0000313" key="1">
    <source>
        <dbReference type="EMBL" id="CUQ77057.1"/>
    </source>
</evidence>
<dbReference type="Proteomes" id="UP000095621">
    <property type="component" value="Unassembled WGS sequence"/>
</dbReference>
<sequence length="353" mass="39588">MIDWHESMEQTFEYYVVDPGTWKDKQKLDTVKPGSTIKRDSKSDTLGSASIKITGLVGECYIRAYLIAIQNGVTYKEPLGTFLVQTPSSSFDGKVKSVTLDAYTPLIELNENPPALGYFTPKKSNTMDEVYRLARDNCRAPVVPSKSDKVLYSDFVANTSDTWLTYCKDLAANADYELGLDEMGRIIFPPTQELESLQPVTTYNDDNSSILLPSITMEHDIYGIPNVVEIVYSNNNDYYYSRVVNDDVNSPTSTVNRGREIIHRVTDLNLAGIPTNAQVDEYAEKLLKSLSTVEYTITYTHGYCQTRLGDCVRLNYKAAGLTDVKAKVISQSITCEPGCPVEETAKYTKNLWR</sequence>
<organism evidence="1 2">
    <name type="scientific">Lachnospira eligens</name>
    <dbReference type="NCBI Taxonomy" id="39485"/>
    <lineage>
        <taxon>Bacteria</taxon>
        <taxon>Bacillati</taxon>
        <taxon>Bacillota</taxon>
        <taxon>Clostridia</taxon>
        <taxon>Lachnospirales</taxon>
        <taxon>Lachnospiraceae</taxon>
        <taxon>Lachnospira</taxon>
    </lineage>
</organism>
<reference evidence="1 2" key="1">
    <citation type="submission" date="2015-09" db="EMBL/GenBank/DDBJ databases">
        <authorList>
            <consortium name="Pathogen Informatics"/>
        </authorList>
    </citation>
    <scope>NUCLEOTIDE SEQUENCE [LARGE SCALE GENOMIC DNA]</scope>
    <source>
        <strain evidence="1 2">2789STDY5834875</strain>
    </source>
</reference>
<gene>
    <name evidence="1" type="ORF">ERS852490_01370</name>
</gene>
<evidence type="ECO:0000313" key="2">
    <source>
        <dbReference type="Proteomes" id="UP000095621"/>
    </source>
</evidence>